<evidence type="ECO:0000313" key="1">
    <source>
        <dbReference type="EMBL" id="MFB2653780.1"/>
    </source>
</evidence>
<gene>
    <name evidence="1" type="ORF">ACE02L_13655</name>
</gene>
<proteinExistence type="predicted"/>
<name>A0ABV4VXU0_9GAMM</name>
<organism evidence="1 2">
    <name type="scientific">Shewanella seohaensis</name>
    <dbReference type="NCBI Taxonomy" id="755175"/>
    <lineage>
        <taxon>Bacteria</taxon>
        <taxon>Pseudomonadati</taxon>
        <taxon>Pseudomonadota</taxon>
        <taxon>Gammaproteobacteria</taxon>
        <taxon>Alteromonadales</taxon>
        <taxon>Shewanellaceae</taxon>
        <taxon>Shewanella</taxon>
    </lineage>
</organism>
<keyword evidence="2" id="KW-1185">Reference proteome</keyword>
<comment type="caution">
    <text evidence="1">The sequence shown here is derived from an EMBL/GenBank/DDBJ whole genome shotgun (WGS) entry which is preliminary data.</text>
</comment>
<dbReference type="RefSeq" id="WP_374919528.1">
    <property type="nucleotide sequence ID" value="NZ_JBHFGJ010000006.1"/>
</dbReference>
<dbReference type="Proteomes" id="UP001576726">
    <property type="component" value="Unassembled WGS sequence"/>
</dbReference>
<reference evidence="1 2" key="1">
    <citation type="submission" date="2024-09" db="EMBL/GenBank/DDBJ databases">
        <authorList>
            <person name="Zhang Y."/>
        </authorList>
    </citation>
    <scope>NUCLEOTIDE SEQUENCE [LARGE SCALE GENOMIC DNA]</scope>
    <source>
        <strain evidence="1 2">SH314</strain>
    </source>
</reference>
<protein>
    <submittedName>
        <fullName evidence="1">Uncharacterized protein</fullName>
    </submittedName>
</protein>
<sequence length="179" mass="20965">MTGLKWEASKFQGWNKYTAALKRLRNAAVHGYPVVLYDLVLSVYPNVGFALDSDGADYSLGHKRKFRLTSTRSFKTDPFLPEPQSMNLSFLSVDKEYLSPIKEFYSYEICLGMMNIKSLQGYEVARVDVIKLLLHSFPVFKKYMSFYQKELKDNLLDSYKSDFFVKDENDRWVINKKYQ</sequence>
<dbReference type="EMBL" id="JBHFGJ010000006">
    <property type="protein sequence ID" value="MFB2653780.1"/>
    <property type="molecule type" value="Genomic_DNA"/>
</dbReference>
<accession>A0ABV4VXU0</accession>
<evidence type="ECO:0000313" key="2">
    <source>
        <dbReference type="Proteomes" id="UP001576726"/>
    </source>
</evidence>